<feature type="domain" description="HTH tetR-type" evidence="3">
    <location>
        <begin position="19"/>
        <end position="79"/>
    </location>
</feature>
<dbReference type="InterPro" id="IPR001647">
    <property type="entry name" value="HTH_TetR"/>
</dbReference>
<dbReference type="PROSITE" id="PS50977">
    <property type="entry name" value="HTH_TETR_2"/>
    <property type="match status" value="1"/>
</dbReference>
<evidence type="ECO:0000256" key="2">
    <source>
        <dbReference type="PROSITE-ProRule" id="PRU00335"/>
    </source>
</evidence>
<name>A0ABW6PE36_9NOCA</name>
<dbReference type="SUPFAM" id="SSF46689">
    <property type="entry name" value="Homeodomain-like"/>
    <property type="match status" value="1"/>
</dbReference>
<feature type="DNA-binding region" description="H-T-H motif" evidence="2">
    <location>
        <begin position="42"/>
        <end position="61"/>
    </location>
</feature>
<comment type="caution">
    <text evidence="4">The sequence shown here is derived from an EMBL/GenBank/DDBJ whole genome shotgun (WGS) entry which is preliminary data.</text>
</comment>
<dbReference type="Pfam" id="PF00440">
    <property type="entry name" value="TetR_N"/>
    <property type="match status" value="1"/>
</dbReference>
<dbReference type="InterPro" id="IPR050109">
    <property type="entry name" value="HTH-type_TetR-like_transc_reg"/>
</dbReference>
<evidence type="ECO:0000313" key="5">
    <source>
        <dbReference type="Proteomes" id="UP001601442"/>
    </source>
</evidence>
<dbReference type="EMBL" id="JBIAMT010000009">
    <property type="protein sequence ID" value="MFF0501440.1"/>
    <property type="molecule type" value="Genomic_DNA"/>
</dbReference>
<reference evidence="4 5" key="1">
    <citation type="submission" date="2024-10" db="EMBL/GenBank/DDBJ databases">
        <title>The Natural Products Discovery Center: Release of the First 8490 Sequenced Strains for Exploring Actinobacteria Biosynthetic Diversity.</title>
        <authorList>
            <person name="Kalkreuter E."/>
            <person name="Kautsar S.A."/>
            <person name="Yang D."/>
            <person name="Bader C.D."/>
            <person name="Teijaro C.N."/>
            <person name="Fluegel L."/>
            <person name="Davis C.M."/>
            <person name="Simpson J.R."/>
            <person name="Lauterbach L."/>
            <person name="Steele A.D."/>
            <person name="Gui C."/>
            <person name="Meng S."/>
            <person name="Li G."/>
            <person name="Viehrig K."/>
            <person name="Ye F."/>
            <person name="Su P."/>
            <person name="Kiefer A.F."/>
            <person name="Nichols A."/>
            <person name="Cepeda A.J."/>
            <person name="Yan W."/>
            <person name="Fan B."/>
            <person name="Jiang Y."/>
            <person name="Adhikari A."/>
            <person name="Zheng C.-J."/>
            <person name="Schuster L."/>
            <person name="Cowan T.M."/>
            <person name="Smanski M.J."/>
            <person name="Chevrette M.G."/>
            <person name="De Carvalho L.P.S."/>
            <person name="Shen B."/>
        </authorList>
    </citation>
    <scope>NUCLEOTIDE SEQUENCE [LARGE SCALE GENOMIC DNA]</scope>
    <source>
        <strain evidence="4 5">NPDC004119</strain>
    </source>
</reference>
<dbReference type="RefSeq" id="WP_387401466.1">
    <property type="nucleotide sequence ID" value="NZ_JBIAMT010000009.1"/>
</dbReference>
<accession>A0ABW6PE36</accession>
<evidence type="ECO:0000259" key="3">
    <source>
        <dbReference type="PROSITE" id="PS50977"/>
    </source>
</evidence>
<evidence type="ECO:0000256" key="1">
    <source>
        <dbReference type="ARBA" id="ARBA00023125"/>
    </source>
</evidence>
<dbReference type="PANTHER" id="PTHR30055:SF153">
    <property type="entry name" value="HTH-TYPE TRANSCRIPTIONAL REPRESSOR RV3405C"/>
    <property type="match status" value="1"/>
</dbReference>
<organism evidence="4 5">
    <name type="scientific">Nocardia aobensis</name>
    <dbReference type="NCBI Taxonomy" id="257277"/>
    <lineage>
        <taxon>Bacteria</taxon>
        <taxon>Bacillati</taxon>
        <taxon>Actinomycetota</taxon>
        <taxon>Actinomycetes</taxon>
        <taxon>Mycobacteriales</taxon>
        <taxon>Nocardiaceae</taxon>
        <taxon>Nocardia</taxon>
    </lineage>
</organism>
<protein>
    <submittedName>
        <fullName evidence="4">TetR/AcrR family transcriptional regulator</fullName>
    </submittedName>
</protein>
<proteinExistence type="predicted"/>
<dbReference type="InterPro" id="IPR009057">
    <property type="entry name" value="Homeodomain-like_sf"/>
</dbReference>
<keyword evidence="5" id="KW-1185">Reference proteome</keyword>
<dbReference type="PRINTS" id="PR00455">
    <property type="entry name" value="HTHTETR"/>
</dbReference>
<dbReference type="Gene3D" id="1.10.357.10">
    <property type="entry name" value="Tetracycline Repressor, domain 2"/>
    <property type="match status" value="1"/>
</dbReference>
<keyword evidence="1 2" id="KW-0238">DNA-binding</keyword>
<evidence type="ECO:0000313" key="4">
    <source>
        <dbReference type="EMBL" id="MFF0501440.1"/>
    </source>
</evidence>
<dbReference type="PANTHER" id="PTHR30055">
    <property type="entry name" value="HTH-TYPE TRANSCRIPTIONAL REGULATOR RUTR"/>
    <property type="match status" value="1"/>
</dbReference>
<gene>
    <name evidence="4" type="ORF">ACFYU5_33940</name>
</gene>
<dbReference type="Proteomes" id="UP001601442">
    <property type="component" value="Unassembled WGS sequence"/>
</dbReference>
<sequence>MTDPARLAGLIPGGLDTLDPTARKIVTAARMCFTDNGFAETTMQRIAETAGVGVATVYRRFGHKQHLVRLAILDEALRLTTLLAEVADHATGPEEATTEVFAAFVHEASAPKLLTRSIRESPAAGELTDFLTDDTAIGVSRTLVTNHLRRWQDTGQLAADLDLAIVGEMIARLMMSLIETPASVIPLQDTAKARDFARTYLVPLLQTWRVTPAAR</sequence>